<feature type="region of interest" description="Disordered" evidence="1">
    <location>
        <begin position="1"/>
        <end position="23"/>
    </location>
</feature>
<proteinExistence type="predicted"/>
<evidence type="ECO:0000256" key="1">
    <source>
        <dbReference type="SAM" id="MobiDB-lite"/>
    </source>
</evidence>
<keyword evidence="3" id="KW-1185">Reference proteome</keyword>
<comment type="caution">
    <text evidence="2">The sequence shown here is derived from an EMBL/GenBank/DDBJ whole genome shotgun (WGS) entry which is preliminary data.</text>
</comment>
<dbReference type="Proteomes" id="UP000801864">
    <property type="component" value="Unassembled WGS sequence"/>
</dbReference>
<gene>
    <name evidence="2" type="ORF">CFAM422_007668</name>
</gene>
<reference evidence="2 3" key="1">
    <citation type="submission" date="2018-06" db="EMBL/GenBank/DDBJ databases">
        <title>Genome analysis of cellulolytic fungus Trichoderma lentiforme CFAM-422.</title>
        <authorList>
            <person name="Steindorff A.S."/>
            <person name="Formighieri E.F."/>
            <person name="Midorikawa G.E.O."/>
            <person name="Tamietti M.S."/>
            <person name="Ramos E.Z."/>
            <person name="Silva A.S."/>
            <person name="Bon E.P.S."/>
            <person name="Mendes T.D."/>
            <person name="Damaso M.C.T."/>
            <person name="Favaro L.C.L."/>
        </authorList>
    </citation>
    <scope>NUCLEOTIDE SEQUENCE [LARGE SCALE GENOMIC DNA]</scope>
    <source>
        <strain evidence="2 3">CFAM-422</strain>
    </source>
</reference>
<name>A0A9P4XCV3_9HYPO</name>
<accession>A0A9P4XCV3</accession>
<organism evidence="2 3">
    <name type="scientific">Trichoderma lentiforme</name>
    <dbReference type="NCBI Taxonomy" id="1567552"/>
    <lineage>
        <taxon>Eukaryota</taxon>
        <taxon>Fungi</taxon>
        <taxon>Dikarya</taxon>
        <taxon>Ascomycota</taxon>
        <taxon>Pezizomycotina</taxon>
        <taxon>Sordariomycetes</taxon>
        <taxon>Hypocreomycetidae</taxon>
        <taxon>Hypocreales</taxon>
        <taxon>Hypocreaceae</taxon>
        <taxon>Trichoderma</taxon>
    </lineage>
</organism>
<dbReference type="EMBL" id="QLNT01000013">
    <property type="protein sequence ID" value="KAF3068577.1"/>
    <property type="molecule type" value="Genomic_DNA"/>
</dbReference>
<evidence type="ECO:0000313" key="2">
    <source>
        <dbReference type="EMBL" id="KAF3068577.1"/>
    </source>
</evidence>
<sequence>MARDFAIAANPPRDNGSRHTLGEPAREKKKLLLLVLRSAPCLTANLAFGGICPLLIGLVPQAMRDPEHRASSTSSPKSRAKCRHSMDFGGALSVLLGLVEQLFSVPSPKMRAFYLFIPSIWWG</sequence>
<evidence type="ECO:0000313" key="3">
    <source>
        <dbReference type="Proteomes" id="UP000801864"/>
    </source>
</evidence>
<protein>
    <submittedName>
        <fullName evidence="2">Uncharacterized protein</fullName>
    </submittedName>
</protein>
<dbReference type="AlphaFoldDB" id="A0A9P4XCV3"/>